<dbReference type="WBParaSite" id="jg15751">
    <property type="protein sequence ID" value="jg15751"/>
    <property type="gene ID" value="jg15751"/>
</dbReference>
<evidence type="ECO:0000256" key="1">
    <source>
        <dbReference type="ARBA" id="ARBA00023242"/>
    </source>
</evidence>
<dbReference type="InterPro" id="IPR036529">
    <property type="entry name" value="KIX_dom_sf"/>
</dbReference>
<sequence>MDPDISQYPNPTSQLTDNIVPRKLRYYSIVKIIDALHPSPELLDEAGFEKLWLCAEAIEHSAFKQLATCQHDELEEVKEHYYQLVNAEAFSAVSELRKEHMSHTQLSPVEDEKTDETKAKKKKAKRLLRGWLNKFALLFHPGNHF</sequence>
<dbReference type="Proteomes" id="UP000887574">
    <property type="component" value="Unplaced"/>
</dbReference>
<dbReference type="GO" id="GO:0003712">
    <property type="term" value="F:transcription coregulator activity"/>
    <property type="evidence" value="ECO:0007669"/>
    <property type="project" value="InterPro"/>
</dbReference>
<keyword evidence="2" id="KW-1185">Reference proteome</keyword>
<proteinExistence type="predicted"/>
<organism evidence="2 3">
    <name type="scientific">Ditylenchus dipsaci</name>
    <dbReference type="NCBI Taxonomy" id="166011"/>
    <lineage>
        <taxon>Eukaryota</taxon>
        <taxon>Metazoa</taxon>
        <taxon>Ecdysozoa</taxon>
        <taxon>Nematoda</taxon>
        <taxon>Chromadorea</taxon>
        <taxon>Rhabditida</taxon>
        <taxon>Tylenchina</taxon>
        <taxon>Tylenchomorpha</taxon>
        <taxon>Sphaerularioidea</taxon>
        <taxon>Anguinidae</taxon>
        <taxon>Anguininae</taxon>
        <taxon>Ditylenchus</taxon>
    </lineage>
</organism>
<protein>
    <submittedName>
        <fullName evidence="3">Uncharacterized protein</fullName>
    </submittedName>
</protein>
<evidence type="ECO:0000313" key="2">
    <source>
        <dbReference type="Proteomes" id="UP000887574"/>
    </source>
</evidence>
<dbReference type="AlphaFoldDB" id="A0A915D5D3"/>
<reference evidence="3" key="1">
    <citation type="submission" date="2022-11" db="UniProtKB">
        <authorList>
            <consortium name="WormBaseParasite"/>
        </authorList>
    </citation>
    <scope>IDENTIFICATION</scope>
</reference>
<dbReference type="GO" id="GO:0006355">
    <property type="term" value="P:regulation of DNA-templated transcription"/>
    <property type="evidence" value="ECO:0007669"/>
    <property type="project" value="InterPro"/>
</dbReference>
<name>A0A915D5D3_9BILA</name>
<dbReference type="SUPFAM" id="SSF47040">
    <property type="entry name" value="Kix domain of CBP (creb binding protein)"/>
    <property type="match status" value="1"/>
</dbReference>
<evidence type="ECO:0000313" key="3">
    <source>
        <dbReference type="WBParaSite" id="jg15751"/>
    </source>
</evidence>
<keyword evidence="1" id="KW-0539">Nucleus</keyword>
<accession>A0A915D5D3</accession>